<dbReference type="SUPFAM" id="SSF55961">
    <property type="entry name" value="Bet v1-like"/>
    <property type="match status" value="1"/>
</dbReference>
<dbReference type="GO" id="GO:0008289">
    <property type="term" value="F:lipid binding"/>
    <property type="evidence" value="ECO:0007669"/>
    <property type="project" value="InterPro"/>
</dbReference>
<dbReference type="PROSITE" id="PS50848">
    <property type="entry name" value="START"/>
    <property type="match status" value="1"/>
</dbReference>
<accession>A0A9W7G5D4</accession>
<dbReference type="InterPro" id="IPR002913">
    <property type="entry name" value="START_lipid-bd_dom"/>
</dbReference>
<dbReference type="OrthoDB" id="196858at2759"/>
<evidence type="ECO:0000259" key="2">
    <source>
        <dbReference type="PROSITE" id="PS50848"/>
    </source>
</evidence>
<feature type="compositionally biased region" description="Gly residues" evidence="1">
    <location>
        <begin position="49"/>
        <end position="59"/>
    </location>
</feature>
<feature type="compositionally biased region" description="Basic residues" evidence="1">
    <location>
        <begin position="274"/>
        <end position="283"/>
    </location>
</feature>
<evidence type="ECO:0000313" key="4">
    <source>
        <dbReference type="Proteomes" id="UP001165065"/>
    </source>
</evidence>
<evidence type="ECO:0000313" key="3">
    <source>
        <dbReference type="EMBL" id="GMI33095.1"/>
    </source>
</evidence>
<feature type="region of interest" description="Disordered" evidence="1">
    <location>
        <begin position="227"/>
        <end position="342"/>
    </location>
</feature>
<comment type="caution">
    <text evidence="3">The sequence shown here is derived from an EMBL/GenBank/DDBJ whole genome shotgun (WGS) entry which is preliminary data.</text>
</comment>
<feature type="compositionally biased region" description="Low complexity" evidence="1">
    <location>
        <begin position="379"/>
        <end position="388"/>
    </location>
</feature>
<organism evidence="3 4">
    <name type="scientific">Triparma columacea</name>
    <dbReference type="NCBI Taxonomy" id="722753"/>
    <lineage>
        <taxon>Eukaryota</taxon>
        <taxon>Sar</taxon>
        <taxon>Stramenopiles</taxon>
        <taxon>Ochrophyta</taxon>
        <taxon>Bolidophyceae</taxon>
        <taxon>Parmales</taxon>
        <taxon>Triparmaceae</taxon>
        <taxon>Triparma</taxon>
    </lineage>
</organism>
<dbReference type="GO" id="GO:0005737">
    <property type="term" value="C:cytoplasm"/>
    <property type="evidence" value="ECO:0007669"/>
    <property type="project" value="UniProtKB-ARBA"/>
</dbReference>
<dbReference type="Proteomes" id="UP001165065">
    <property type="component" value="Unassembled WGS sequence"/>
</dbReference>
<protein>
    <recommendedName>
        <fullName evidence="2">START domain-containing protein</fullName>
    </recommendedName>
</protein>
<dbReference type="InterPro" id="IPR023393">
    <property type="entry name" value="START-like_dom_sf"/>
</dbReference>
<feature type="region of interest" description="Disordered" evidence="1">
    <location>
        <begin position="358"/>
        <end position="521"/>
    </location>
</feature>
<dbReference type="Gene3D" id="3.30.530.20">
    <property type="match status" value="1"/>
</dbReference>
<feature type="region of interest" description="Disordered" evidence="1">
    <location>
        <begin position="41"/>
        <end position="60"/>
    </location>
</feature>
<dbReference type="PANTHER" id="PTHR19308">
    <property type="entry name" value="PHOSPHATIDYLCHOLINE TRANSFER PROTEIN"/>
    <property type="match status" value="1"/>
</dbReference>
<feature type="compositionally biased region" description="Basic and acidic residues" evidence="1">
    <location>
        <begin position="296"/>
        <end position="310"/>
    </location>
</feature>
<feature type="compositionally biased region" description="Low complexity" evidence="1">
    <location>
        <begin position="498"/>
        <end position="508"/>
    </location>
</feature>
<feature type="compositionally biased region" description="Gly residues" evidence="1">
    <location>
        <begin position="248"/>
        <end position="264"/>
    </location>
</feature>
<name>A0A9W7G5D4_9STRA</name>
<reference evidence="4" key="1">
    <citation type="journal article" date="2023" name="Commun. Biol.">
        <title>Genome analysis of Parmales, the sister group of diatoms, reveals the evolutionary specialization of diatoms from phago-mixotrophs to photoautotrophs.</title>
        <authorList>
            <person name="Ban H."/>
            <person name="Sato S."/>
            <person name="Yoshikawa S."/>
            <person name="Yamada K."/>
            <person name="Nakamura Y."/>
            <person name="Ichinomiya M."/>
            <person name="Sato N."/>
            <person name="Blanc-Mathieu R."/>
            <person name="Endo H."/>
            <person name="Kuwata A."/>
            <person name="Ogata H."/>
        </authorList>
    </citation>
    <scope>NUCLEOTIDE SEQUENCE [LARGE SCALE GENOMIC DNA]</scope>
</reference>
<dbReference type="PANTHER" id="PTHR19308:SF14">
    <property type="entry name" value="START DOMAIN-CONTAINING PROTEIN"/>
    <property type="match status" value="1"/>
</dbReference>
<gene>
    <name evidence="3" type="ORF">TrCOL_g2340</name>
</gene>
<feature type="domain" description="START" evidence="2">
    <location>
        <begin position="19"/>
        <end position="209"/>
    </location>
</feature>
<evidence type="ECO:0000256" key="1">
    <source>
        <dbReference type="SAM" id="MobiDB-lite"/>
    </source>
</evidence>
<dbReference type="CDD" id="cd00177">
    <property type="entry name" value="START"/>
    <property type="match status" value="1"/>
</dbReference>
<dbReference type="AlphaFoldDB" id="A0A9W7G5D4"/>
<sequence length="521" mass="55532">MAAVPSQESLSRAIFESISDPSWSFVATKRDVSIFSKASLEEGPAGSVPGEGGGGGGGSKVQMVKAVTVVNGSVPDILAHLTNPNRRRSKKDAVFESKLISKHPEDPNTCFLYRAQRMPWPLLVRDFVLCSRVFPLRSTPGGSVWAVWSVDLPSHPPVSGRVRATSRLSAWVLEPVTKFRSNVTYVASVDLKGSIPTKIKNKFMTQEAMWVADVSRYFQRVLQREDKKLQKESRGPGQQGAEDEEGQVQGGGGQQGSIISGGGSSEMFGLWRGFKGRKKKKEKKPQQPQRGGSTEFEPRPLSKGSREYMKEIIGGSIGGSREWGGSGGGGGEGGGSFGSYSERGKAWKNLRKNSREYFKELLGGGGGGEENEKERSGQGTPPSTPQESGGPGGEEGHLRLPQIGGARRIDPLSPKGGSRSVPKDYAYEGDGPSSMGSRGSRNYEGDGPNSALSMGSRKSWGSRGSPKGARRDVAYEADGPSSMGSRGSRNYEGDGPNSALSMGSRKSGSSGGGSLVYDRRK</sequence>
<dbReference type="InterPro" id="IPR051213">
    <property type="entry name" value="START_lipid_transfer"/>
</dbReference>
<dbReference type="EMBL" id="BRYA01000026">
    <property type="protein sequence ID" value="GMI33095.1"/>
    <property type="molecule type" value="Genomic_DNA"/>
</dbReference>
<keyword evidence="4" id="KW-1185">Reference proteome</keyword>
<dbReference type="Pfam" id="PF01852">
    <property type="entry name" value="START"/>
    <property type="match status" value="1"/>
</dbReference>
<feature type="compositionally biased region" description="Gly residues" evidence="1">
    <location>
        <begin position="315"/>
        <end position="337"/>
    </location>
</feature>
<proteinExistence type="predicted"/>